<evidence type="ECO:0000313" key="8">
    <source>
        <dbReference type="EMBL" id="ARE19582.2"/>
    </source>
</evidence>
<evidence type="ECO:0000256" key="2">
    <source>
        <dbReference type="ARBA" id="ARBA00022485"/>
    </source>
</evidence>
<evidence type="ECO:0000259" key="7">
    <source>
        <dbReference type="PROSITE" id="PS51918"/>
    </source>
</evidence>
<feature type="domain" description="Radical SAM core" evidence="7">
    <location>
        <begin position="71"/>
        <end position="300"/>
    </location>
</feature>
<reference evidence="8 9" key="1">
    <citation type="journal article" date="2017" name="BMC Genomics">
        <title>Comparative and functional genomics of the Lactococcus lactis taxon; insights into evolution and niche adaptation.</title>
        <authorList>
            <person name="Kelleher P."/>
            <person name="Bottacini F."/>
            <person name="Mahony J."/>
            <person name="Kilcawley K.N."/>
            <person name="van Sinderen D."/>
        </authorList>
    </citation>
    <scope>NUCLEOTIDE SEQUENCE [LARGE SCALE GENOMIC DNA]</scope>
    <source>
        <strain evidence="8 9">UC06</strain>
    </source>
</reference>
<dbReference type="PROSITE" id="PS51918">
    <property type="entry name" value="RADICAL_SAM"/>
    <property type="match status" value="1"/>
</dbReference>
<evidence type="ECO:0000256" key="3">
    <source>
        <dbReference type="ARBA" id="ARBA00022691"/>
    </source>
</evidence>
<dbReference type="Proteomes" id="UP000192095">
    <property type="component" value="Chromosome"/>
</dbReference>
<gene>
    <name evidence="8" type="ORF">LLUC06_0033</name>
</gene>
<dbReference type="Pfam" id="PF04055">
    <property type="entry name" value="Radical_SAM"/>
    <property type="match status" value="1"/>
</dbReference>
<name>A0A1V0NYH8_LACLL</name>
<dbReference type="CDD" id="cd01335">
    <property type="entry name" value="Radical_SAM"/>
    <property type="match status" value="1"/>
</dbReference>
<protein>
    <submittedName>
        <fullName evidence="8">Radical SAM protein</fullName>
    </submittedName>
</protein>
<keyword evidence="6" id="KW-0411">Iron-sulfur</keyword>
<dbReference type="InterPro" id="IPR058240">
    <property type="entry name" value="rSAM_sf"/>
</dbReference>
<sequence length="426" mass="49507">MMRKLNQFVKQVENAENIILYNFYNGKSIKYSKVNFPTTESFIANDDIYELLKSEEFLLENFNFKNPYQELERTLQLILLVHEDCNFRCTYCYEKFEKRAMSLETANDIIKYINNEIKNNRSKYDKIQLSWFGGEPLLNLKIIEYISSSVIEIARKNNIEYSADMTTNGYLLNPRVFQKLVNLKVKSFQITVDGGQKYHDKQRILKNGHGTYERIISNLLLIQEMIPSDIFIMLRTNVGEENYKFMEEYIHESIINFGKCENILFAFHNIGNWGERNSKIIEKDVRFELASKVIEQGGHTVPFIWSMTASNLCYASIKNHYVIGSDGLVYKCTVALYQANNILGRIGRGGKLLISENKESLWVNSTETEECKSCSVLPICMNNRCPLKRLNADSLQYCISSKDKTSDMILMLEKQNLITYEIGIEV</sequence>
<evidence type="ECO:0000256" key="5">
    <source>
        <dbReference type="ARBA" id="ARBA00023004"/>
    </source>
</evidence>
<dbReference type="GO" id="GO:0051539">
    <property type="term" value="F:4 iron, 4 sulfur cluster binding"/>
    <property type="evidence" value="ECO:0007669"/>
    <property type="project" value="UniProtKB-KW"/>
</dbReference>
<proteinExistence type="predicted"/>
<dbReference type="SFLD" id="SFLDG01067">
    <property type="entry name" value="SPASM/twitch_domain_containing"/>
    <property type="match status" value="1"/>
</dbReference>
<dbReference type="InterPro" id="IPR023885">
    <property type="entry name" value="4Fe4S-binding_SPASM_dom"/>
</dbReference>
<dbReference type="InterPro" id="IPR013785">
    <property type="entry name" value="Aldolase_TIM"/>
</dbReference>
<dbReference type="GO" id="GO:0003824">
    <property type="term" value="F:catalytic activity"/>
    <property type="evidence" value="ECO:0007669"/>
    <property type="project" value="InterPro"/>
</dbReference>
<evidence type="ECO:0000256" key="4">
    <source>
        <dbReference type="ARBA" id="ARBA00022723"/>
    </source>
</evidence>
<dbReference type="InterPro" id="IPR007197">
    <property type="entry name" value="rSAM"/>
</dbReference>
<dbReference type="SUPFAM" id="SSF102114">
    <property type="entry name" value="Radical SAM enzymes"/>
    <property type="match status" value="1"/>
</dbReference>
<dbReference type="PANTHER" id="PTHR43787">
    <property type="entry name" value="FEMO COFACTOR BIOSYNTHESIS PROTEIN NIFB-RELATED"/>
    <property type="match status" value="1"/>
</dbReference>
<dbReference type="Gene3D" id="3.20.20.70">
    <property type="entry name" value="Aldolase class I"/>
    <property type="match status" value="1"/>
</dbReference>
<dbReference type="EMBL" id="CP015902">
    <property type="protein sequence ID" value="ARE19582.2"/>
    <property type="molecule type" value="Genomic_DNA"/>
</dbReference>
<evidence type="ECO:0000313" key="9">
    <source>
        <dbReference type="Proteomes" id="UP000192095"/>
    </source>
</evidence>
<dbReference type="UniPathway" id="UPA00782"/>
<comment type="cofactor">
    <cofactor evidence="1">
        <name>[4Fe-4S] cluster</name>
        <dbReference type="ChEBI" id="CHEBI:49883"/>
    </cofactor>
</comment>
<keyword evidence="5" id="KW-0408">Iron</keyword>
<keyword evidence="3" id="KW-0949">S-adenosyl-L-methionine</keyword>
<dbReference type="SFLD" id="SFLDS00029">
    <property type="entry name" value="Radical_SAM"/>
    <property type="match status" value="1"/>
</dbReference>
<keyword evidence="2" id="KW-0004">4Fe-4S</keyword>
<dbReference type="RefSeq" id="WP_237025675.1">
    <property type="nucleotide sequence ID" value="NZ_CP015902.2"/>
</dbReference>
<organism evidence="8 9">
    <name type="scientific">Lactococcus lactis subsp. lactis</name>
    <name type="common">Streptococcus lactis</name>
    <dbReference type="NCBI Taxonomy" id="1360"/>
    <lineage>
        <taxon>Bacteria</taxon>
        <taxon>Bacillati</taxon>
        <taxon>Bacillota</taxon>
        <taxon>Bacilli</taxon>
        <taxon>Lactobacillales</taxon>
        <taxon>Streptococcaceae</taxon>
        <taxon>Lactococcus</taxon>
    </lineage>
</organism>
<evidence type="ECO:0000256" key="6">
    <source>
        <dbReference type="ARBA" id="ARBA00023014"/>
    </source>
</evidence>
<evidence type="ECO:0000256" key="1">
    <source>
        <dbReference type="ARBA" id="ARBA00001966"/>
    </source>
</evidence>
<dbReference type="NCBIfam" id="TIGR04085">
    <property type="entry name" value="rSAM_more_4Fe4S"/>
    <property type="match status" value="1"/>
</dbReference>
<dbReference type="PANTHER" id="PTHR43787:SF3">
    <property type="entry name" value="ARYLSULFATASE REGULATORY PROTEIN"/>
    <property type="match status" value="1"/>
</dbReference>
<dbReference type="GO" id="GO:0046872">
    <property type="term" value="F:metal ion binding"/>
    <property type="evidence" value="ECO:0007669"/>
    <property type="project" value="UniProtKB-KW"/>
</dbReference>
<accession>A0A1V0NYH8</accession>
<keyword evidence="4" id="KW-0479">Metal-binding</keyword>
<dbReference type="AlphaFoldDB" id="A0A1V0NYH8"/>